<proteinExistence type="predicted"/>
<dbReference type="AlphaFoldDB" id="A0A7W7ZXR7"/>
<keyword evidence="1" id="KW-0732">Signal</keyword>
<comment type="caution">
    <text evidence="2">The sequence shown here is derived from an EMBL/GenBank/DDBJ whole genome shotgun (WGS) entry which is preliminary data.</text>
</comment>
<dbReference type="Proteomes" id="UP000568380">
    <property type="component" value="Unassembled WGS sequence"/>
</dbReference>
<evidence type="ECO:0000256" key="1">
    <source>
        <dbReference type="SAM" id="SignalP"/>
    </source>
</evidence>
<dbReference type="EMBL" id="JACHIN010000001">
    <property type="protein sequence ID" value="MBB5075787.1"/>
    <property type="molecule type" value="Genomic_DNA"/>
</dbReference>
<gene>
    <name evidence="2" type="ORF">HNR40_001233</name>
</gene>
<name>A0A7W7ZXR7_9ACTN</name>
<organism evidence="2 3">
    <name type="scientific">Nonomuraea endophytica</name>
    <dbReference type="NCBI Taxonomy" id="714136"/>
    <lineage>
        <taxon>Bacteria</taxon>
        <taxon>Bacillati</taxon>
        <taxon>Actinomycetota</taxon>
        <taxon>Actinomycetes</taxon>
        <taxon>Streptosporangiales</taxon>
        <taxon>Streptosporangiaceae</taxon>
        <taxon>Nonomuraea</taxon>
    </lineage>
</organism>
<keyword evidence="3" id="KW-1185">Reference proteome</keyword>
<dbReference type="RefSeq" id="WP_184958937.1">
    <property type="nucleotide sequence ID" value="NZ_JACHIN010000001.1"/>
</dbReference>
<evidence type="ECO:0008006" key="4">
    <source>
        <dbReference type="Google" id="ProtNLM"/>
    </source>
</evidence>
<evidence type="ECO:0000313" key="3">
    <source>
        <dbReference type="Proteomes" id="UP000568380"/>
    </source>
</evidence>
<feature type="chain" id="PRO_5030758660" description="SH3 domain-containing protein" evidence="1">
    <location>
        <begin position="27"/>
        <end position="133"/>
    </location>
</feature>
<accession>A0A7W7ZXR7</accession>
<evidence type="ECO:0000313" key="2">
    <source>
        <dbReference type="EMBL" id="MBB5075787.1"/>
    </source>
</evidence>
<protein>
    <recommendedName>
        <fullName evidence="4">SH3 domain-containing protein</fullName>
    </recommendedName>
</protein>
<sequence length="133" mass="14209">MTLHRIITIAGTVAALTLTVAPAASAATGYGKRCVAPPTANVDHGAAVMKVTANLKRGPYQGPRCATITKLAKGTTLYFQCWTTNEYGNRWVYARVKGTRTNGWMSIDNIKLAGGDIFLKNCPTARAMPHGRG</sequence>
<feature type="signal peptide" evidence="1">
    <location>
        <begin position="1"/>
        <end position="26"/>
    </location>
</feature>
<reference evidence="2 3" key="1">
    <citation type="submission" date="2020-08" db="EMBL/GenBank/DDBJ databases">
        <title>Genomic Encyclopedia of Type Strains, Phase IV (KMG-IV): sequencing the most valuable type-strain genomes for metagenomic binning, comparative biology and taxonomic classification.</title>
        <authorList>
            <person name="Goeker M."/>
        </authorList>
    </citation>
    <scope>NUCLEOTIDE SEQUENCE [LARGE SCALE GENOMIC DNA]</scope>
    <source>
        <strain evidence="2 3">DSM 45385</strain>
    </source>
</reference>